<dbReference type="PROSITE" id="PS50262">
    <property type="entry name" value="G_PROTEIN_RECEP_F1_2"/>
    <property type="match status" value="1"/>
</dbReference>
<name>A0A7J7IUU9_BUGNE</name>
<feature type="region of interest" description="Disordered" evidence="10">
    <location>
        <begin position="259"/>
        <end position="281"/>
    </location>
</feature>
<comment type="subcellular location">
    <subcellularLocation>
        <location evidence="1">Cell membrane</location>
        <topology evidence="1">Multi-pass membrane protein</topology>
    </subcellularLocation>
</comment>
<dbReference type="SUPFAM" id="SSF81321">
    <property type="entry name" value="Family A G protein-coupled receptor-like"/>
    <property type="match status" value="1"/>
</dbReference>
<feature type="transmembrane region" description="Helical" evidence="11">
    <location>
        <begin position="109"/>
        <end position="129"/>
    </location>
</feature>
<feature type="transmembrane region" description="Helical" evidence="11">
    <location>
        <begin position="34"/>
        <end position="58"/>
    </location>
</feature>
<feature type="domain" description="G-protein coupled receptors family 1 profile" evidence="12">
    <location>
        <begin position="50"/>
        <end position="398"/>
    </location>
</feature>
<keyword evidence="14" id="KW-1185">Reference proteome</keyword>
<reference evidence="13" key="1">
    <citation type="submission" date="2020-06" db="EMBL/GenBank/DDBJ databases">
        <title>Draft genome of Bugula neritina, a colonial animal packing powerful symbionts and potential medicines.</title>
        <authorList>
            <person name="Rayko M."/>
        </authorList>
    </citation>
    <scope>NUCLEOTIDE SEQUENCE [LARGE SCALE GENOMIC DNA]</scope>
    <source>
        <strain evidence="13">Kwan_BN1</strain>
    </source>
</reference>
<dbReference type="Proteomes" id="UP000593567">
    <property type="component" value="Unassembled WGS sequence"/>
</dbReference>
<keyword evidence="5 9" id="KW-0297">G-protein coupled receptor</keyword>
<keyword evidence="7 9" id="KW-0675">Receptor</keyword>
<comment type="caution">
    <text evidence="13">The sequence shown here is derived from an EMBL/GenBank/DDBJ whole genome shotgun (WGS) entry which is preliminary data.</text>
</comment>
<evidence type="ECO:0000259" key="12">
    <source>
        <dbReference type="PROSITE" id="PS50262"/>
    </source>
</evidence>
<gene>
    <name evidence="13" type="ORF">EB796_024350</name>
</gene>
<evidence type="ECO:0000256" key="6">
    <source>
        <dbReference type="ARBA" id="ARBA00023136"/>
    </source>
</evidence>
<keyword evidence="2" id="KW-1003">Cell membrane</keyword>
<dbReference type="AlphaFoldDB" id="A0A7J7IUU9"/>
<keyword evidence="6 11" id="KW-0472">Membrane</keyword>
<evidence type="ECO:0000256" key="4">
    <source>
        <dbReference type="ARBA" id="ARBA00022989"/>
    </source>
</evidence>
<feature type="transmembrane region" description="Helical" evidence="11">
    <location>
        <begin position="190"/>
        <end position="211"/>
    </location>
</feature>
<dbReference type="PROSITE" id="PS00237">
    <property type="entry name" value="G_PROTEIN_RECEP_F1_1"/>
    <property type="match status" value="1"/>
</dbReference>
<dbReference type="GO" id="GO:0007204">
    <property type="term" value="P:positive regulation of cytosolic calcium ion concentration"/>
    <property type="evidence" value="ECO:0007669"/>
    <property type="project" value="TreeGrafter"/>
</dbReference>
<dbReference type="GO" id="GO:0005886">
    <property type="term" value="C:plasma membrane"/>
    <property type="evidence" value="ECO:0007669"/>
    <property type="project" value="UniProtKB-SubCell"/>
</dbReference>
<evidence type="ECO:0000256" key="3">
    <source>
        <dbReference type="ARBA" id="ARBA00022692"/>
    </source>
</evidence>
<evidence type="ECO:0000313" key="14">
    <source>
        <dbReference type="Proteomes" id="UP000593567"/>
    </source>
</evidence>
<feature type="transmembrane region" description="Helical" evidence="11">
    <location>
        <begin position="345"/>
        <end position="366"/>
    </location>
</feature>
<evidence type="ECO:0000256" key="8">
    <source>
        <dbReference type="ARBA" id="ARBA00023224"/>
    </source>
</evidence>
<evidence type="ECO:0000256" key="5">
    <source>
        <dbReference type="ARBA" id="ARBA00023040"/>
    </source>
</evidence>
<dbReference type="CDD" id="cd14967">
    <property type="entry name" value="7tmA_amine_R-like"/>
    <property type="match status" value="1"/>
</dbReference>
<dbReference type="GO" id="GO:0043410">
    <property type="term" value="P:positive regulation of MAPK cascade"/>
    <property type="evidence" value="ECO:0007669"/>
    <property type="project" value="TreeGrafter"/>
</dbReference>
<sequence length="444" mass="49801">MVTMINSPSPENYSCDFNTQDCGTVHNVTLTTKIPLGVTLSIIVVMTIFGNILVLLAVILNRKLRTATNYFVISLATADLLLGVLVLPFSTILQLEKQWILGSFLCDLWASTDVLCCTASILSLCAISIDRYIGVTRPLQHRTIMTRRRAIYIIACLWLASLVISIGPVIGWRDPQRSPTSCHVTIKPAYVIFSTLGSFYIPSIVITAIYCRIYQEAKIQVNFLKTGFKKAKLLKSQLPSTEDRPVTLRAVSRRNLNAHKDSKDLRDRANEQSSVDPLLQPTENSTKANLEYGLTNTNIKKLSTEQMFCDKPKPTGSNKLKILGKQLIIGSKIAKFNNEKRAAKTLGIVVGVFFVCWFPFFIILPLGSLCEVCRIPSVIFDVVFWLGYCNSLLNPIIYATWNKEFKRTFIRILKFQCQYINRNNKSSAITYLAKNSTTGLKADS</sequence>
<evidence type="ECO:0000313" key="13">
    <source>
        <dbReference type="EMBL" id="KAF6017337.1"/>
    </source>
</evidence>
<evidence type="ECO:0000256" key="11">
    <source>
        <dbReference type="SAM" id="Phobius"/>
    </source>
</evidence>
<dbReference type="PRINTS" id="PR01103">
    <property type="entry name" value="ADRENERGICR"/>
</dbReference>
<dbReference type="PRINTS" id="PR00237">
    <property type="entry name" value="GPCRRHODOPSN"/>
</dbReference>
<dbReference type="Pfam" id="PF00001">
    <property type="entry name" value="7tm_1"/>
    <property type="match status" value="1"/>
</dbReference>
<dbReference type="SMART" id="SM01381">
    <property type="entry name" value="7TM_GPCR_Srsx"/>
    <property type="match status" value="1"/>
</dbReference>
<evidence type="ECO:0000256" key="1">
    <source>
        <dbReference type="ARBA" id="ARBA00004651"/>
    </source>
</evidence>
<feature type="transmembrane region" description="Helical" evidence="11">
    <location>
        <begin position="70"/>
        <end position="89"/>
    </location>
</feature>
<evidence type="ECO:0000256" key="7">
    <source>
        <dbReference type="ARBA" id="ARBA00023170"/>
    </source>
</evidence>
<dbReference type="EMBL" id="VXIV02003411">
    <property type="protein sequence ID" value="KAF6017337.1"/>
    <property type="molecule type" value="Genomic_DNA"/>
</dbReference>
<feature type="compositionally biased region" description="Polar residues" evidence="10">
    <location>
        <begin position="271"/>
        <end position="281"/>
    </location>
</feature>
<dbReference type="InterPro" id="IPR002233">
    <property type="entry name" value="ADR_fam"/>
</dbReference>
<feature type="transmembrane region" description="Helical" evidence="11">
    <location>
        <begin position="150"/>
        <end position="170"/>
    </location>
</feature>
<protein>
    <submittedName>
        <fullName evidence="13">ADRA1B</fullName>
    </submittedName>
</protein>
<dbReference type="PANTHER" id="PTHR24248:SF72">
    <property type="entry name" value="G-PROTEIN COUPLED RECEPTORS FAMILY 1 PROFILE DOMAIN-CONTAINING PROTEIN"/>
    <property type="match status" value="1"/>
</dbReference>
<keyword evidence="3 9" id="KW-0812">Transmembrane</keyword>
<proteinExistence type="inferred from homology"/>
<evidence type="ECO:0000256" key="10">
    <source>
        <dbReference type="SAM" id="MobiDB-lite"/>
    </source>
</evidence>
<dbReference type="GO" id="GO:0007267">
    <property type="term" value="P:cell-cell signaling"/>
    <property type="evidence" value="ECO:0007669"/>
    <property type="project" value="TreeGrafter"/>
</dbReference>
<dbReference type="PANTHER" id="PTHR24248">
    <property type="entry name" value="ADRENERGIC RECEPTOR-RELATED G-PROTEIN COUPLED RECEPTOR"/>
    <property type="match status" value="1"/>
</dbReference>
<accession>A0A7J7IUU9</accession>
<feature type="transmembrane region" description="Helical" evidence="11">
    <location>
        <begin position="378"/>
        <end position="401"/>
    </location>
</feature>
<dbReference type="Gene3D" id="1.20.1070.10">
    <property type="entry name" value="Rhodopsin 7-helix transmembrane proteins"/>
    <property type="match status" value="1"/>
</dbReference>
<organism evidence="13 14">
    <name type="scientific">Bugula neritina</name>
    <name type="common">Brown bryozoan</name>
    <name type="synonym">Sertularia neritina</name>
    <dbReference type="NCBI Taxonomy" id="10212"/>
    <lineage>
        <taxon>Eukaryota</taxon>
        <taxon>Metazoa</taxon>
        <taxon>Spiralia</taxon>
        <taxon>Lophotrochozoa</taxon>
        <taxon>Bryozoa</taxon>
        <taxon>Gymnolaemata</taxon>
        <taxon>Cheilostomatida</taxon>
        <taxon>Flustrina</taxon>
        <taxon>Buguloidea</taxon>
        <taxon>Bugulidae</taxon>
        <taxon>Bugula</taxon>
    </lineage>
</organism>
<evidence type="ECO:0000256" key="2">
    <source>
        <dbReference type="ARBA" id="ARBA00022475"/>
    </source>
</evidence>
<dbReference type="GO" id="GO:0004937">
    <property type="term" value="F:alpha1-adrenergic receptor activity"/>
    <property type="evidence" value="ECO:0007669"/>
    <property type="project" value="TreeGrafter"/>
</dbReference>
<evidence type="ECO:0000256" key="9">
    <source>
        <dbReference type="RuleBase" id="RU000688"/>
    </source>
</evidence>
<keyword evidence="4 11" id="KW-1133">Transmembrane helix</keyword>
<dbReference type="InterPro" id="IPR017452">
    <property type="entry name" value="GPCR_Rhodpsn_7TM"/>
</dbReference>
<dbReference type="GO" id="GO:0007200">
    <property type="term" value="P:phospholipase C-activating G protein-coupled receptor signaling pathway"/>
    <property type="evidence" value="ECO:0007669"/>
    <property type="project" value="TreeGrafter"/>
</dbReference>
<dbReference type="InterPro" id="IPR000276">
    <property type="entry name" value="GPCR_Rhodpsn"/>
</dbReference>
<comment type="similarity">
    <text evidence="9">Belongs to the G-protein coupled receptor 1 family.</text>
</comment>
<keyword evidence="8 9" id="KW-0807">Transducer</keyword>
<dbReference type="GO" id="GO:0071880">
    <property type="term" value="P:adenylate cyclase-activating adrenergic receptor signaling pathway"/>
    <property type="evidence" value="ECO:0007669"/>
    <property type="project" value="TreeGrafter"/>
</dbReference>
<feature type="compositionally biased region" description="Basic and acidic residues" evidence="10">
    <location>
        <begin position="259"/>
        <end position="270"/>
    </location>
</feature>
<dbReference type="OrthoDB" id="5977853at2759"/>